<comment type="caution">
    <text evidence="5">The sequence shown here is derived from an EMBL/GenBank/DDBJ whole genome shotgun (WGS) entry which is preliminary data.</text>
</comment>
<keyword evidence="6" id="KW-1185">Reference proteome</keyword>
<proteinExistence type="predicted"/>
<accession>A0AAV9H472</accession>
<keyword evidence="1" id="KW-0689">Ribosomal protein</keyword>
<dbReference type="SUPFAM" id="SSF50104">
    <property type="entry name" value="Translation proteins SH3-like domain"/>
    <property type="match status" value="1"/>
</dbReference>
<evidence type="ECO:0000259" key="4">
    <source>
        <dbReference type="SMART" id="SM00739"/>
    </source>
</evidence>
<evidence type="ECO:0000313" key="5">
    <source>
        <dbReference type="EMBL" id="KAK4455039.1"/>
    </source>
</evidence>
<name>A0AAV9H472_9PEZI</name>
<dbReference type="EMBL" id="MU865915">
    <property type="protein sequence ID" value="KAK4455039.1"/>
    <property type="molecule type" value="Genomic_DNA"/>
</dbReference>
<dbReference type="InterPro" id="IPR041988">
    <property type="entry name" value="Ribosomal_uL24_KOW"/>
</dbReference>
<reference evidence="5" key="1">
    <citation type="journal article" date="2023" name="Mol. Phylogenet. Evol.">
        <title>Genome-scale phylogeny and comparative genomics of the fungal order Sordariales.</title>
        <authorList>
            <person name="Hensen N."/>
            <person name="Bonometti L."/>
            <person name="Westerberg I."/>
            <person name="Brannstrom I.O."/>
            <person name="Guillou S."/>
            <person name="Cros-Aarteil S."/>
            <person name="Calhoun S."/>
            <person name="Haridas S."/>
            <person name="Kuo A."/>
            <person name="Mondo S."/>
            <person name="Pangilinan J."/>
            <person name="Riley R."/>
            <person name="LaButti K."/>
            <person name="Andreopoulos B."/>
            <person name="Lipzen A."/>
            <person name="Chen C."/>
            <person name="Yan M."/>
            <person name="Daum C."/>
            <person name="Ng V."/>
            <person name="Clum A."/>
            <person name="Steindorff A."/>
            <person name="Ohm R.A."/>
            <person name="Martin F."/>
            <person name="Silar P."/>
            <person name="Natvig D.O."/>
            <person name="Lalanne C."/>
            <person name="Gautier V."/>
            <person name="Ament-Velasquez S.L."/>
            <person name="Kruys A."/>
            <person name="Hutchinson M.I."/>
            <person name="Powell A.J."/>
            <person name="Barry K."/>
            <person name="Miller A.N."/>
            <person name="Grigoriev I.V."/>
            <person name="Debuchy R."/>
            <person name="Gladieux P."/>
            <person name="Hiltunen Thoren M."/>
            <person name="Johannesson H."/>
        </authorList>
    </citation>
    <scope>NUCLEOTIDE SEQUENCE</scope>
    <source>
        <strain evidence="5">PSN243</strain>
    </source>
</reference>
<feature type="domain" description="KOW" evidence="4">
    <location>
        <begin position="115"/>
        <end position="142"/>
    </location>
</feature>
<evidence type="ECO:0000256" key="1">
    <source>
        <dbReference type="ARBA" id="ARBA00022980"/>
    </source>
</evidence>
<dbReference type="GO" id="GO:0005840">
    <property type="term" value="C:ribosome"/>
    <property type="evidence" value="ECO:0007669"/>
    <property type="project" value="UniProtKB-KW"/>
</dbReference>
<protein>
    <recommendedName>
        <fullName evidence="4">KOW domain-containing protein</fullName>
    </recommendedName>
</protein>
<reference evidence="5" key="2">
    <citation type="submission" date="2023-05" db="EMBL/GenBank/DDBJ databases">
        <authorList>
            <consortium name="Lawrence Berkeley National Laboratory"/>
            <person name="Steindorff A."/>
            <person name="Hensen N."/>
            <person name="Bonometti L."/>
            <person name="Westerberg I."/>
            <person name="Brannstrom I.O."/>
            <person name="Guillou S."/>
            <person name="Cros-Aarteil S."/>
            <person name="Calhoun S."/>
            <person name="Haridas S."/>
            <person name="Kuo A."/>
            <person name="Mondo S."/>
            <person name="Pangilinan J."/>
            <person name="Riley R."/>
            <person name="Labutti K."/>
            <person name="Andreopoulos B."/>
            <person name="Lipzen A."/>
            <person name="Chen C."/>
            <person name="Yanf M."/>
            <person name="Daum C."/>
            <person name="Ng V."/>
            <person name="Clum A."/>
            <person name="Ohm R."/>
            <person name="Martin F."/>
            <person name="Silar P."/>
            <person name="Natvig D."/>
            <person name="Lalanne C."/>
            <person name="Gautier V."/>
            <person name="Ament-Velasquez S.L."/>
            <person name="Kruys A."/>
            <person name="Hutchinson M.I."/>
            <person name="Powell A.J."/>
            <person name="Barry K."/>
            <person name="Miller A.N."/>
            <person name="Grigoriev I.V."/>
            <person name="Debuchy R."/>
            <person name="Gladieux P."/>
            <person name="Thoren M.H."/>
            <person name="Johannesson H."/>
        </authorList>
    </citation>
    <scope>NUCLEOTIDE SEQUENCE</scope>
    <source>
        <strain evidence="5">PSN243</strain>
    </source>
</reference>
<dbReference type="GO" id="GO:0003723">
    <property type="term" value="F:RNA binding"/>
    <property type="evidence" value="ECO:0007669"/>
    <property type="project" value="InterPro"/>
</dbReference>
<dbReference type="InterPro" id="IPR008991">
    <property type="entry name" value="Translation_prot_SH3-like_sf"/>
</dbReference>
<dbReference type="CDD" id="cd06089">
    <property type="entry name" value="KOW_RPL26"/>
    <property type="match status" value="1"/>
</dbReference>
<dbReference type="InterPro" id="IPR005824">
    <property type="entry name" value="KOW"/>
</dbReference>
<evidence type="ECO:0000256" key="2">
    <source>
        <dbReference type="ARBA" id="ARBA00023274"/>
    </source>
</evidence>
<gene>
    <name evidence="5" type="ORF">QBC34DRAFT_391398</name>
</gene>
<dbReference type="GO" id="GO:1990904">
    <property type="term" value="C:ribonucleoprotein complex"/>
    <property type="evidence" value="ECO:0007669"/>
    <property type="project" value="UniProtKB-KW"/>
</dbReference>
<dbReference type="Pfam" id="PF22682">
    <property type="entry name" value="Ribosomal_uL24m-like"/>
    <property type="match status" value="1"/>
</dbReference>
<dbReference type="Proteomes" id="UP001321760">
    <property type="component" value="Unassembled WGS sequence"/>
</dbReference>
<feature type="region of interest" description="Disordered" evidence="3">
    <location>
        <begin position="16"/>
        <end position="35"/>
    </location>
</feature>
<evidence type="ECO:0000313" key="6">
    <source>
        <dbReference type="Proteomes" id="UP001321760"/>
    </source>
</evidence>
<evidence type="ECO:0000256" key="3">
    <source>
        <dbReference type="SAM" id="MobiDB-lite"/>
    </source>
</evidence>
<sequence>MDKIMRRVRMAERRVLRRAQKQEDSGKAAERWQHRNRVVTSTRQAGRQLAIAIKHRHEDWESGPIAPRRDVSRIDESGNYWGSITAEQANGDTPLITEEQLELRSAWAGGPKTLCLAVNDRVVILDGPYKGKLSKVKSINKKNMTAQLDEDILTNQTIPDYMRPADLDHVEAGPSAIPISSLRLVHPLPDPTTGIVRDVIVRQLKPISIVHDRPTRKVSYSRIIPGENVKIPWPKIEPRPKFEYDCDTKRAEVEERTYVPTLLTPPMPQSVLDELRGRYSKFRTRHEPEYIAKIEAQEAEKEARKKSAKTMLLPVQELNRKLRAERRALGQPVLTEEMLEKIGQVIAKNRAMRAAGKNPVVDNVQKAVEQLSIEDQAAPETKDQPRA</sequence>
<dbReference type="AlphaFoldDB" id="A0AAV9H472"/>
<keyword evidence="2" id="KW-0687">Ribonucleoprotein</keyword>
<dbReference type="SMART" id="SM00739">
    <property type="entry name" value="KOW"/>
    <property type="match status" value="1"/>
</dbReference>
<organism evidence="5 6">
    <name type="scientific">Podospora aff. communis PSN243</name>
    <dbReference type="NCBI Taxonomy" id="3040156"/>
    <lineage>
        <taxon>Eukaryota</taxon>
        <taxon>Fungi</taxon>
        <taxon>Dikarya</taxon>
        <taxon>Ascomycota</taxon>
        <taxon>Pezizomycotina</taxon>
        <taxon>Sordariomycetes</taxon>
        <taxon>Sordariomycetidae</taxon>
        <taxon>Sordariales</taxon>
        <taxon>Podosporaceae</taxon>
        <taxon>Podospora</taxon>
    </lineage>
</organism>
<feature type="compositionally biased region" description="Basic and acidic residues" evidence="3">
    <location>
        <begin position="16"/>
        <end position="33"/>
    </location>
</feature>